<keyword evidence="3" id="KW-1185">Reference proteome</keyword>
<dbReference type="AlphaFoldDB" id="A0A4R6J2G6"/>
<accession>A0A4R6J2G6</accession>
<evidence type="ECO:0000313" key="2">
    <source>
        <dbReference type="EMBL" id="TDO28971.1"/>
    </source>
</evidence>
<reference evidence="2 3" key="1">
    <citation type="submission" date="2019-03" db="EMBL/GenBank/DDBJ databases">
        <title>Genomic Encyclopedia of Archaeal and Bacterial Type Strains, Phase II (KMG-II): from individual species to whole genera.</title>
        <authorList>
            <person name="Goeker M."/>
        </authorList>
    </citation>
    <scope>NUCLEOTIDE SEQUENCE [LARGE SCALE GENOMIC DNA]</scope>
    <source>
        <strain evidence="2 3">DSM 28323</strain>
    </source>
</reference>
<organism evidence="2 3">
    <name type="scientific">Sediminibacterium goheungense</name>
    <dbReference type="NCBI Taxonomy" id="1086393"/>
    <lineage>
        <taxon>Bacteria</taxon>
        <taxon>Pseudomonadati</taxon>
        <taxon>Bacteroidota</taxon>
        <taxon>Chitinophagia</taxon>
        <taxon>Chitinophagales</taxon>
        <taxon>Chitinophagaceae</taxon>
        <taxon>Sediminibacterium</taxon>
    </lineage>
</organism>
<sequence>MKKWKAISIPGKILLVLLIGSVICFFLLPNADKFEFIGAIFLTVFSYEGLCLLFPESFLERFKKKERNPLIEE</sequence>
<protein>
    <submittedName>
        <fullName evidence="2">Uncharacterized protein</fullName>
    </submittedName>
</protein>
<feature type="transmembrane region" description="Helical" evidence="1">
    <location>
        <begin position="12"/>
        <end position="30"/>
    </location>
</feature>
<keyword evidence="1" id="KW-0812">Transmembrane</keyword>
<comment type="caution">
    <text evidence="2">The sequence shown here is derived from an EMBL/GenBank/DDBJ whole genome shotgun (WGS) entry which is preliminary data.</text>
</comment>
<evidence type="ECO:0000256" key="1">
    <source>
        <dbReference type="SAM" id="Phobius"/>
    </source>
</evidence>
<gene>
    <name evidence="2" type="ORF">BC659_1053</name>
</gene>
<evidence type="ECO:0000313" key="3">
    <source>
        <dbReference type="Proteomes" id="UP000295741"/>
    </source>
</evidence>
<keyword evidence="1" id="KW-1133">Transmembrane helix</keyword>
<dbReference type="RefSeq" id="WP_133473583.1">
    <property type="nucleotide sequence ID" value="NZ_SNWP01000010.1"/>
</dbReference>
<dbReference type="EMBL" id="SNWP01000010">
    <property type="protein sequence ID" value="TDO28971.1"/>
    <property type="molecule type" value="Genomic_DNA"/>
</dbReference>
<proteinExistence type="predicted"/>
<keyword evidence="1" id="KW-0472">Membrane</keyword>
<feature type="transmembrane region" description="Helical" evidence="1">
    <location>
        <begin position="36"/>
        <end position="55"/>
    </location>
</feature>
<dbReference type="Proteomes" id="UP000295741">
    <property type="component" value="Unassembled WGS sequence"/>
</dbReference>
<name>A0A4R6J2G6_9BACT</name>